<dbReference type="EMBL" id="LPHD01000049">
    <property type="protein sequence ID" value="KWA83995.1"/>
    <property type="molecule type" value="Genomic_DNA"/>
</dbReference>
<proteinExistence type="predicted"/>
<dbReference type="RefSeq" id="WP_060192368.1">
    <property type="nucleotide sequence ID" value="NZ_LPHD01000049.1"/>
</dbReference>
<organism evidence="1 2">
    <name type="scientific">Burkholderia ubonensis</name>
    <dbReference type="NCBI Taxonomy" id="101571"/>
    <lineage>
        <taxon>Bacteria</taxon>
        <taxon>Pseudomonadati</taxon>
        <taxon>Pseudomonadota</taxon>
        <taxon>Betaproteobacteria</taxon>
        <taxon>Burkholderiales</taxon>
        <taxon>Burkholderiaceae</taxon>
        <taxon>Burkholderia</taxon>
        <taxon>Burkholderia cepacia complex</taxon>
    </lineage>
</organism>
<name>A0A106QBL8_9BURK</name>
<protein>
    <submittedName>
        <fullName evidence="1">Uncharacterized protein</fullName>
    </submittedName>
</protein>
<sequence>MTGAEKKPEVGDTWYRFEDYRVGHADEWGDLVSVSVQVSHREYTVTKVTPKGVWLSWGFGGSNRFVLLGARKRFAHPSKEEALESFMARKTSQIRILEKQLEHVRTALFMGKSQLARLKPEAAATKPEEKLLELA</sequence>
<dbReference type="AlphaFoldDB" id="A0A106QBL8"/>
<evidence type="ECO:0000313" key="1">
    <source>
        <dbReference type="EMBL" id="KWA83995.1"/>
    </source>
</evidence>
<accession>A0A106QBL8</accession>
<evidence type="ECO:0000313" key="2">
    <source>
        <dbReference type="Proteomes" id="UP000060630"/>
    </source>
</evidence>
<comment type="caution">
    <text evidence="1">The sequence shown here is derived from an EMBL/GenBank/DDBJ whole genome shotgun (WGS) entry which is preliminary data.</text>
</comment>
<reference evidence="1 2" key="1">
    <citation type="submission" date="2015-11" db="EMBL/GenBank/DDBJ databases">
        <title>Expanding the genomic diversity of Burkholderia species for the development of highly accurate diagnostics.</title>
        <authorList>
            <person name="Sahl J."/>
            <person name="Keim P."/>
            <person name="Wagner D."/>
        </authorList>
    </citation>
    <scope>NUCLEOTIDE SEQUENCE [LARGE SCALE GENOMIC DNA]</scope>
    <source>
        <strain evidence="1 2">MSMB2087WGS</strain>
    </source>
</reference>
<dbReference type="Proteomes" id="UP000060630">
    <property type="component" value="Unassembled WGS sequence"/>
</dbReference>
<gene>
    <name evidence="1" type="ORF">WL29_21765</name>
</gene>